<dbReference type="PANTHER" id="PTHR33495">
    <property type="entry name" value="ANTI-SIGMA FACTOR ANTAGONIST TM_1081-RELATED-RELATED"/>
    <property type="match status" value="1"/>
</dbReference>
<feature type="domain" description="STAS" evidence="3">
    <location>
        <begin position="16"/>
        <end position="113"/>
    </location>
</feature>
<dbReference type="Pfam" id="PF01740">
    <property type="entry name" value="STAS"/>
    <property type="match status" value="1"/>
</dbReference>
<evidence type="ECO:0000256" key="2">
    <source>
        <dbReference type="RuleBase" id="RU003749"/>
    </source>
</evidence>
<keyword evidence="5" id="KW-1185">Reference proteome</keyword>
<dbReference type="InterPro" id="IPR003658">
    <property type="entry name" value="Anti-sigma_ant"/>
</dbReference>
<dbReference type="NCBIfam" id="TIGR00377">
    <property type="entry name" value="ant_ant_sig"/>
    <property type="match status" value="1"/>
</dbReference>
<dbReference type="EMBL" id="JBHUFV010000043">
    <property type="protein sequence ID" value="MFD1935405.1"/>
    <property type="molecule type" value="Genomic_DNA"/>
</dbReference>
<dbReference type="Proteomes" id="UP001597368">
    <property type="component" value="Unassembled WGS sequence"/>
</dbReference>
<dbReference type="RefSeq" id="WP_379575704.1">
    <property type="nucleotide sequence ID" value="NZ_JBHUFV010000043.1"/>
</dbReference>
<name>A0ABW4T0E3_9ACTN</name>
<comment type="caution">
    <text evidence="4">The sequence shown here is derived from an EMBL/GenBank/DDBJ whole genome shotgun (WGS) entry which is preliminary data.</text>
</comment>
<dbReference type="PROSITE" id="PS50801">
    <property type="entry name" value="STAS"/>
    <property type="match status" value="1"/>
</dbReference>
<accession>A0ABW4T0E3</accession>
<gene>
    <name evidence="4" type="ORF">ACFSKW_28410</name>
</gene>
<comment type="similarity">
    <text evidence="1 2">Belongs to the anti-sigma-factor antagonist family.</text>
</comment>
<protein>
    <recommendedName>
        <fullName evidence="2">Anti-sigma factor antagonist</fullName>
    </recommendedName>
</protein>
<sequence>MTSLSLMAVSLLRGTLIVVSGELDATNVAQLEDYVAEHHPEPARPLVLDLGGLAFMDCTALSLLLRLRDRAGAHGGSFHLIAVQPCPARVLEIAGAARRLDVYPTLEGALQATGLILPSEPSSDIA</sequence>
<dbReference type="InterPro" id="IPR002645">
    <property type="entry name" value="STAS_dom"/>
</dbReference>
<dbReference type="PANTHER" id="PTHR33495:SF2">
    <property type="entry name" value="ANTI-SIGMA FACTOR ANTAGONIST TM_1081-RELATED"/>
    <property type="match status" value="1"/>
</dbReference>
<dbReference type="CDD" id="cd07043">
    <property type="entry name" value="STAS_anti-anti-sigma_factors"/>
    <property type="match status" value="1"/>
</dbReference>
<evidence type="ECO:0000259" key="3">
    <source>
        <dbReference type="PROSITE" id="PS50801"/>
    </source>
</evidence>
<reference evidence="5" key="1">
    <citation type="journal article" date="2019" name="Int. J. Syst. Evol. Microbiol.">
        <title>The Global Catalogue of Microorganisms (GCM) 10K type strain sequencing project: providing services to taxonomists for standard genome sequencing and annotation.</title>
        <authorList>
            <consortium name="The Broad Institute Genomics Platform"/>
            <consortium name="The Broad Institute Genome Sequencing Center for Infectious Disease"/>
            <person name="Wu L."/>
            <person name="Ma J."/>
        </authorList>
    </citation>
    <scope>NUCLEOTIDE SEQUENCE [LARGE SCALE GENOMIC DNA]</scope>
    <source>
        <strain evidence="5">ICMP 6774ER</strain>
    </source>
</reference>
<evidence type="ECO:0000313" key="5">
    <source>
        <dbReference type="Proteomes" id="UP001597368"/>
    </source>
</evidence>
<proteinExistence type="inferred from homology"/>
<evidence type="ECO:0000256" key="1">
    <source>
        <dbReference type="ARBA" id="ARBA00009013"/>
    </source>
</evidence>
<evidence type="ECO:0000313" key="4">
    <source>
        <dbReference type="EMBL" id="MFD1935405.1"/>
    </source>
</evidence>
<dbReference type="Gene3D" id="3.30.750.24">
    <property type="entry name" value="STAS domain"/>
    <property type="match status" value="1"/>
</dbReference>
<organism evidence="4 5">
    <name type="scientific">Nonomuraea mangrovi</name>
    <dbReference type="NCBI Taxonomy" id="2316207"/>
    <lineage>
        <taxon>Bacteria</taxon>
        <taxon>Bacillati</taxon>
        <taxon>Actinomycetota</taxon>
        <taxon>Actinomycetes</taxon>
        <taxon>Streptosporangiales</taxon>
        <taxon>Streptosporangiaceae</taxon>
        <taxon>Nonomuraea</taxon>
    </lineage>
</organism>
<dbReference type="InterPro" id="IPR036513">
    <property type="entry name" value="STAS_dom_sf"/>
</dbReference>
<dbReference type="SUPFAM" id="SSF52091">
    <property type="entry name" value="SpoIIaa-like"/>
    <property type="match status" value="1"/>
</dbReference>